<keyword evidence="2 3" id="KW-0067">ATP-binding</keyword>
<dbReference type="Pfam" id="PF01580">
    <property type="entry name" value="FtsK_SpoIIIE"/>
    <property type="match status" value="1"/>
</dbReference>
<sequence length="189" mass="20016">APHRMSLGSDIAQPLETDVELTTLLGIPDLHRHDPGTLFARHSGSGRLRVPIAVGVDGRPVELDIKESAQGGMGPHGMLIGATGSGKSELLRTLVLGLALTNSSETLNFVLVDFKGGATFLGLEELPHTSAVITNLADEVALVERMQDALHGELIRRQELLRSAGNYTSALEYERARAAGADLAPLPSL</sequence>
<dbReference type="EMBL" id="JAAGMN010010176">
    <property type="protein sequence ID" value="NEE23242.1"/>
    <property type="molecule type" value="Genomic_DNA"/>
</dbReference>
<dbReference type="PANTHER" id="PTHR22683">
    <property type="entry name" value="SPORULATION PROTEIN RELATED"/>
    <property type="match status" value="1"/>
</dbReference>
<dbReference type="InterPro" id="IPR002543">
    <property type="entry name" value="FtsK_dom"/>
</dbReference>
<organism evidence="5">
    <name type="scientific">Streptomyces sp. SID7499</name>
    <dbReference type="NCBI Taxonomy" id="2706086"/>
    <lineage>
        <taxon>Bacteria</taxon>
        <taxon>Bacillati</taxon>
        <taxon>Actinomycetota</taxon>
        <taxon>Actinomycetes</taxon>
        <taxon>Kitasatosporales</taxon>
        <taxon>Streptomycetaceae</taxon>
        <taxon>Streptomyces</taxon>
    </lineage>
</organism>
<evidence type="ECO:0000259" key="4">
    <source>
        <dbReference type="PROSITE" id="PS50901"/>
    </source>
</evidence>
<keyword evidence="1 3" id="KW-0547">Nucleotide-binding</keyword>
<dbReference type="PANTHER" id="PTHR22683:SF1">
    <property type="entry name" value="TYPE VII SECRETION SYSTEM PROTEIN ESSC"/>
    <property type="match status" value="1"/>
</dbReference>
<evidence type="ECO:0000256" key="2">
    <source>
        <dbReference type="ARBA" id="ARBA00022840"/>
    </source>
</evidence>
<dbReference type="InterPro" id="IPR050206">
    <property type="entry name" value="FtsK/SpoIIIE/SftA"/>
</dbReference>
<protein>
    <submittedName>
        <fullName evidence="5">Secretion protein EccC</fullName>
    </submittedName>
</protein>
<accession>A0A6G3Y087</accession>
<reference evidence="5" key="1">
    <citation type="submission" date="2020-01" db="EMBL/GenBank/DDBJ databases">
        <title>Insect and environment-associated Actinomycetes.</title>
        <authorList>
            <person name="Currrie C."/>
            <person name="Chevrette M."/>
            <person name="Carlson C."/>
            <person name="Stubbendieck R."/>
            <person name="Wendt-Pienkowski E."/>
        </authorList>
    </citation>
    <scope>NUCLEOTIDE SEQUENCE</scope>
    <source>
        <strain evidence="5">SID7499</strain>
    </source>
</reference>
<dbReference type="InterPro" id="IPR027417">
    <property type="entry name" value="P-loop_NTPase"/>
</dbReference>
<gene>
    <name evidence="5" type="ORF">G3M58_94440</name>
</gene>
<feature type="non-terminal residue" evidence="5">
    <location>
        <position position="189"/>
    </location>
</feature>
<feature type="non-terminal residue" evidence="5">
    <location>
        <position position="1"/>
    </location>
</feature>
<dbReference type="AlphaFoldDB" id="A0A6G3Y087"/>
<dbReference type="GO" id="GO:0005524">
    <property type="term" value="F:ATP binding"/>
    <property type="evidence" value="ECO:0007669"/>
    <property type="project" value="UniProtKB-UniRule"/>
</dbReference>
<dbReference type="GO" id="GO:0003677">
    <property type="term" value="F:DNA binding"/>
    <property type="evidence" value="ECO:0007669"/>
    <property type="project" value="InterPro"/>
</dbReference>
<name>A0A6G3Y087_9ACTN</name>
<evidence type="ECO:0000256" key="3">
    <source>
        <dbReference type="PROSITE-ProRule" id="PRU00289"/>
    </source>
</evidence>
<dbReference type="SUPFAM" id="SSF52540">
    <property type="entry name" value="P-loop containing nucleoside triphosphate hydrolases"/>
    <property type="match status" value="1"/>
</dbReference>
<evidence type="ECO:0000256" key="1">
    <source>
        <dbReference type="ARBA" id="ARBA00022741"/>
    </source>
</evidence>
<evidence type="ECO:0000313" key="5">
    <source>
        <dbReference type="EMBL" id="NEE23242.1"/>
    </source>
</evidence>
<dbReference type="PROSITE" id="PS50901">
    <property type="entry name" value="FTSK"/>
    <property type="match status" value="1"/>
</dbReference>
<comment type="caution">
    <text evidence="5">The sequence shown here is derived from an EMBL/GenBank/DDBJ whole genome shotgun (WGS) entry which is preliminary data.</text>
</comment>
<feature type="binding site" evidence="3">
    <location>
        <begin position="81"/>
        <end position="88"/>
    </location>
    <ligand>
        <name>ATP</name>
        <dbReference type="ChEBI" id="CHEBI:30616"/>
    </ligand>
</feature>
<feature type="domain" description="FtsK" evidence="4">
    <location>
        <begin position="58"/>
        <end position="189"/>
    </location>
</feature>
<proteinExistence type="predicted"/>
<dbReference type="Gene3D" id="3.40.50.300">
    <property type="entry name" value="P-loop containing nucleotide triphosphate hydrolases"/>
    <property type="match status" value="1"/>
</dbReference>